<dbReference type="EMBL" id="JACHFK010000004">
    <property type="protein sequence ID" value="MBB5376449.1"/>
    <property type="molecule type" value="Genomic_DNA"/>
</dbReference>
<dbReference type="CDD" id="cd23763">
    <property type="entry name" value="ASKHA_ATPase_ROK"/>
    <property type="match status" value="1"/>
</dbReference>
<dbReference type="PANTHER" id="PTHR18964">
    <property type="entry name" value="ROK (REPRESSOR, ORF, KINASE) FAMILY"/>
    <property type="match status" value="1"/>
</dbReference>
<evidence type="ECO:0000313" key="4">
    <source>
        <dbReference type="Proteomes" id="UP000619376"/>
    </source>
</evidence>
<reference evidence="1" key="1">
    <citation type="journal article" date="2014" name="Int. J. Syst. Evol. Microbiol.">
        <title>Complete genome of a new Firmicutes species belonging to the dominant human colonic microbiota ('Ruminococcus bicirculans') reveals two chromosomes and a selective capacity to utilize plant glucans.</title>
        <authorList>
            <consortium name="NISC Comparative Sequencing Program"/>
            <person name="Wegmann U."/>
            <person name="Louis P."/>
            <person name="Goesmann A."/>
            <person name="Henrissat B."/>
            <person name="Duncan S.H."/>
            <person name="Flint H.J."/>
        </authorList>
    </citation>
    <scope>NUCLEOTIDE SEQUENCE</scope>
    <source>
        <strain evidence="1">CGMCC 1.18437</strain>
    </source>
</reference>
<dbReference type="Gene3D" id="3.30.420.40">
    <property type="match status" value="2"/>
</dbReference>
<evidence type="ECO:0000313" key="3">
    <source>
        <dbReference type="Proteomes" id="UP000539473"/>
    </source>
</evidence>
<dbReference type="GO" id="GO:0004340">
    <property type="term" value="F:glucokinase activity"/>
    <property type="evidence" value="ECO:0007669"/>
    <property type="project" value="UniProtKB-EC"/>
</dbReference>
<dbReference type="SUPFAM" id="SSF53067">
    <property type="entry name" value="Actin-like ATPase domain"/>
    <property type="match status" value="1"/>
</dbReference>
<dbReference type="Proteomes" id="UP000619376">
    <property type="component" value="Unassembled WGS sequence"/>
</dbReference>
<keyword evidence="4" id="KW-1185">Reference proteome</keyword>
<dbReference type="EMBL" id="BNAJ01000004">
    <property type="protein sequence ID" value="GHF43954.1"/>
    <property type="molecule type" value="Genomic_DNA"/>
</dbReference>
<accession>A0A7W8KE07</accession>
<dbReference type="InterPro" id="IPR043129">
    <property type="entry name" value="ATPase_NBD"/>
</dbReference>
<evidence type="ECO:0000313" key="2">
    <source>
        <dbReference type="EMBL" id="MBB5376449.1"/>
    </source>
</evidence>
<keyword evidence="2" id="KW-0418">Kinase</keyword>
<protein>
    <submittedName>
        <fullName evidence="2">Glucokinase</fullName>
        <ecNumber evidence="2">2.7.1.2</ecNumber>
    </submittedName>
</protein>
<dbReference type="EC" id="2.7.1.2" evidence="2"/>
<keyword evidence="2" id="KW-0808">Transferase</keyword>
<sequence>MTPPHVLALDVGGSHVTAGLVDPVSRDVVTTARRDLPHTSGAEELLDAWADALREVTPAGAAGPLALGVAVPSPFDLVGGRSLMLHKFPALHGVPLRDALRARLGHPPGPVVFGNDADVFALGEWWAGAARGCARMIGVTLGTGLGSGFVADGRIVTTGPDVPPDGELWNTPVAGGIAEDIVSGRALAHLARLHTGEEQAPVALAAAARAGSPAARAAFAAFGDALGGVLRPWVQHFRPEAVVLGGNLSRAFDVFAPAAGAHLPAGLLRPSERFEHAALLGAAALTLGVETPSS</sequence>
<dbReference type="InterPro" id="IPR000600">
    <property type="entry name" value="ROK"/>
</dbReference>
<reference evidence="1" key="4">
    <citation type="submission" date="2024-05" db="EMBL/GenBank/DDBJ databases">
        <authorList>
            <person name="Sun Q."/>
            <person name="Zhou Y."/>
        </authorList>
    </citation>
    <scope>NUCLEOTIDE SEQUENCE</scope>
    <source>
        <strain evidence="1">CGMCC 1.18437</strain>
    </source>
</reference>
<reference evidence="4" key="2">
    <citation type="journal article" date="2019" name="Int. J. Syst. Evol. Microbiol.">
        <title>The Global Catalogue of Microorganisms (GCM) 10K type strain sequencing project: providing services to taxonomists for standard genome sequencing and annotation.</title>
        <authorList>
            <consortium name="The Broad Institute Genomics Platform"/>
            <consortium name="The Broad Institute Genome Sequencing Center for Infectious Disease"/>
            <person name="Wu L."/>
            <person name="Ma J."/>
        </authorList>
    </citation>
    <scope>NUCLEOTIDE SEQUENCE [LARGE SCALE GENOMIC DNA]</scope>
    <source>
        <strain evidence="4">CGMCC 1.18437</strain>
    </source>
</reference>
<name>A0A7W8KE07_9DEIO</name>
<dbReference type="Proteomes" id="UP000539473">
    <property type="component" value="Unassembled WGS sequence"/>
</dbReference>
<evidence type="ECO:0000313" key="1">
    <source>
        <dbReference type="EMBL" id="GHF43954.1"/>
    </source>
</evidence>
<organism evidence="2 3">
    <name type="scientific">Deinococcus metalli</name>
    <dbReference type="NCBI Taxonomy" id="1141878"/>
    <lineage>
        <taxon>Bacteria</taxon>
        <taxon>Thermotogati</taxon>
        <taxon>Deinococcota</taxon>
        <taxon>Deinococci</taxon>
        <taxon>Deinococcales</taxon>
        <taxon>Deinococcaceae</taxon>
        <taxon>Deinococcus</taxon>
    </lineage>
</organism>
<dbReference type="RefSeq" id="WP_184111082.1">
    <property type="nucleotide sequence ID" value="NZ_BNAJ01000004.1"/>
</dbReference>
<dbReference type="AlphaFoldDB" id="A0A7W8KE07"/>
<dbReference type="Pfam" id="PF00480">
    <property type="entry name" value="ROK"/>
    <property type="match status" value="1"/>
</dbReference>
<reference evidence="2 3" key="3">
    <citation type="submission" date="2020-08" db="EMBL/GenBank/DDBJ databases">
        <title>Genomic Encyclopedia of Type Strains, Phase IV (KMG-IV): sequencing the most valuable type-strain genomes for metagenomic binning, comparative biology and taxonomic classification.</title>
        <authorList>
            <person name="Goeker M."/>
        </authorList>
    </citation>
    <scope>NUCLEOTIDE SEQUENCE [LARGE SCALE GENOMIC DNA]</scope>
    <source>
        <strain evidence="2 3">DSM 27521</strain>
    </source>
</reference>
<comment type="caution">
    <text evidence="2">The sequence shown here is derived from an EMBL/GenBank/DDBJ whole genome shotgun (WGS) entry which is preliminary data.</text>
</comment>
<dbReference type="PANTHER" id="PTHR18964:SF169">
    <property type="entry name" value="N-ACETYLMANNOSAMINE KINASE"/>
    <property type="match status" value="1"/>
</dbReference>
<proteinExistence type="predicted"/>
<gene>
    <name evidence="1" type="ORF">GCM10017781_20530</name>
    <name evidence="2" type="ORF">HNQ07_001913</name>
</gene>